<accession>A0AAV2SXT4</accession>
<dbReference type="AlphaFoldDB" id="A0AAV2SXT4"/>
<dbReference type="EMBL" id="CAXLJL010000057">
    <property type="protein sequence ID" value="CAL5129983.1"/>
    <property type="molecule type" value="Genomic_DNA"/>
</dbReference>
<comment type="caution">
    <text evidence="2">The sequence shown here is derived from an EMBL/GenBank/DDBJ whole genome shotgun (WGS) entry which is preliminary data.</text>
</comment>
<organism evidence="2 3">
    <name type="scientific">Calicophoron daubneyi</name>
    <name type="common">Rumen fluke</name>
    <name type="synonym">Paramphistomum daubneyi</name>
    <dbReference type="NCBI Taxonomy" id="300641"/>
    <lineage>
        <taxon>Eukaryota</taxon>
        <taxon>Metazoa</taxon>
        <taxon>Spiralia</taxon>
        <taxon>Lophotrochozoa</taxon>
        <taxon>Platyhelminthes</taxon>
        <taxon>Trematoda</taxon>
        <taxon>Digenea</taxon>
        <taxon>Plagiorchiida</taxon>
        <taxon>Pronocephalata</taxon>
        <taxon>Paramphistomoidea</taxon>
        <taxon>Paramphistomidae</taxon>
        <taxon>Calicophoron</taxon>
    </lineage>
</organism>
<feature type="region of interest" description="Disordered" evidence="1">
    <location>
        <begin position="45"/>
        <end position="81"/>
    </location>
</feature>
<sequence length="326" mass="35994">MFFGNRTPVSQQDLARYFDNVGQPNNAFYAVEPKDFEVPYPSTLVNNQDGVGVPDFENRVEHPEKRKSHPMDSVPGAEEGAPPRKMYLTEAAMSSHFAQMNLTALGHCEDTVLASRSQRSSSAPEMMESNAVRPEYTVVEPDSDESDNDKEDSNSLFKLSDDLKDKLGQMDPNYSVTKLIREMLSPKPSLAIVPYNPELVPPTFKEKIKEESNQSARSSSSASTMEFEPEARVQAPPVPVATDTIPNVGWQSSLQTAPNWPPLASPVGMWTQPTTVSSPLTPVSTSPRNPFSFPFSGLNSRNIAYPSFPSFATNQPQPNGFNFRLS</sequence>
<evidence type="ECO:0000256" key="1">
    <source>
        <dbReference type="SAM" id="MobiDB-lite"/>
    </source>
</evidence>
<dbReference type="Proteomes" id="UP001497525">
    <property type="component" value="Unassembled WGS sequence"/>
</dbReference>
<evidence type="ECO:0000313" key="2">
    <source>
        <dbReference type="EMBL" id="CAL5129983.1"/>
    </source>
</evidence>
<feature type="region of interest" description="Disordered" evidence="1">
    <location>
        <begin position="113"/>
        <end position="157"/>
    </location>
</feature>
<feature type="compositionally biased region" description="Polar residues" evidence="1">
    <location>
        <begin position="114"/>
        <end position="123"/>
    </location>
</feature>
<feature type="compositionally biased region" description="Acidic residues" evidence="1">
    <location>
        <begin position="141"/>
        <end position="150"/>
    </location>
</feature>
<gene>
    <name evidence="2" type="ORF">CDAUBV1_LOCUS1433</name>
</gene>
<reference evidence="2" key="1">
    <citation type="submission" date="2024-06" db="EMBL/GenBank/DDBJ databases">
        <authorList>
            <person name="Liu X."/>
            <person name="Lenzi L."/>
            <person name="Haldenby T S."/>
            <person name="Uol C."/>
        </authorList>
    </citation>
    <scope>NUCLEOTIDE SEQUENCE</scope>
</reference>
<name>A0AAV2SXT4_CALDB</name>
<protein>
    <submittedName>
        <fullName evidence="2">Uncharacterized protein</fullName>
    </submittedName>
</protein>
<proteinExistence type="predicted"/>
<evidence type="ECO:0000313" key="3">
    <source>
        <dbReference type="Proteomes" id="UP001497525"/>
    </source>
</evidence>
<feature type="region of interest" description="Disordered" evidence="1">
    <location>
        <begin position="208"/>
        <end position="233"/>
    </location>
</feature>